<accession>A0ABW5YH30</accession>
<keyword evidence="2" id="KW-1185">Reference proteome</keyword>
<proteinExistence type="predicted"/>
<reference evidence="2" key="1">
    <citation type="journal article" date="2019" name="Int. J. Syst. Evol. Microbiol.">
        <title>The Global Catalogue of Microorganisms (GCM) 10K type strain sequencing project: providing services to taxonomists for standard genome sequencing and annotation.</title>
        <authorList>
            <consortium name="The Broad Institute Genomics Platform"/>
            <consortium name="The Broad Institute Genome Sequencing Center for Infectious Disease"/>
            <person name="Wu L."/>
            <person name="Ma J."/>
        </authorList>
    </citation>
    <scope>NUCLEOTIDE SEQUENCE [LARGE SCALE GENOMIC DNA]</scope>
    <source>
        <strain evidence="2">KCTC 22437</strain>
    </source>
</reference>
<organism evidence="1 2">
    <name type="scientific">Mucilaginibacter ximonensis</name>
    <dbReference type="NCBI Taxonomy" id="538021"/>
    <lineage>
        <taxon>Bacteria</taxon>
        <taxon>Pseudomonadati</taxon>
        <taxon>Bacteroidota</taxon>
        <taxon>Sphingobacteriia</taxon>
        <taxon>Sphingobacteriales</taxon>
        <taxon>Sphingobacteriaceae</taxon>
        <taxon>Mucilaginibacter</taxon>
    </lineage>
</organism>
<dbReference type="Pfam" id="PF14595">
    <property type="entry name" value="Thioredoxin_9"/>
    <property type="match status" value="1"/>
</dbReference>
<dbReference type="InterPro" id="IPR036249">
    <property type="entry name" value="Thioredoxin-like_sf"/>
</dbReference>
<evidence type="ECO:0000313" key="1">
    <source>
        <dbReference type="EMBL" id="MFD2874142.1"/>
    </source>
</evidence>
<dbReference type="RefSeq" id="WP_377188228.1">
    <property type="nucleotide sequence ID" value="NZ_JBHUPD010000003.1"/>
</dbReference>
<sequence length="185" mass="21591">MTYADYNNLFQQILDSEHPHAPYDAADYLHYTRLNQTRMRRWDRQLTLNNQLVDALKKLDQKQHWIIITEPWCGDAAHILPFLMQLAACNPLISYDIQLRDSPPFLIESYLTNGAKSIPKLIVRDEHGADIFNWGPRPKPAQQLRDTLKAADASYDVINNALQQWYNQDKGVSLCEELLTRYYTL</sequence>
<evidence type="ECO:0000313" key="2">
    <source>
        <dbReference type="Proteomes" id="UP001597557"/>
    </source>
</evidence>
<comment type="caution">
    <text evidence="1">The sequence shown here is derived from an EMBL/GenBank/DDBJ whole genome shotgun (WGS) entry which is preliminary data.</text>
</comment>
<dbReference type="SUPFAM" id="SSF52833">
    <property type="entry name" value="Thioredoxin-like"/>
    <property type="match status" value="1"/>
</dbReference>
<dbReference type="Proteomes" id="UP001597557">
    <property type="component" value="Unassembled WGS sequence"/>
</dbReference>
<gene>
    <name evidence="1" type="ORF">ACFS5N_16790</name>
</gene>
<protein>
    <submittedName>
        <fullName evidence="1">Thioredoxin family protein</fullName>
    </submittedName>
</protein>
<dbReference type="EMBL" id="JBHUPD010000003">
    <property type="protein sequence ID" value="MFD2874142.1"/>
    <property type="molecule type" value="Genomic_DNA"/>
</dbReference>
<name>A0ABW5YH30_9SPHI</name>
<dbReference type="Gene3D" id="3.40.30.10">
    <property type="entry name" value="Glutaredoxin"/>
    <property type="match status" value="1"/>
</dbReference>